<feature type="transmembrane region" description="Helical" evidence="8">
    <location>
        <begin position="170"/>
        <end position="189"/>
    </location>
</feature>
<gene>
    <name evidence="11" type="ORF">M72_09081</name>
</gene>
<dbReference type="AlphaFoldDB" id="A0A0M6WSA9"/>
<keyword evidence="7 8" id="KW-0472">Membrane</keyword>
<dbReference type="InterPro" id="IPR011527">
    <property type="entry name" value="ABC1_TM_dom"/>
</dbReference>
<reference evidence="12" key="1">
    <citation type="submission" date="2015-05" db="EMBL/GenBank/DDBJ databases">
        <authorList>
            <consortium name="Pathogen Informatics"/>
        </authorList>
    </citation>
    <scope>NUCLEOTIDE SEQUENCE [LARGE SCALE GENOMIC DNA]</scope>
    <source>
        <strain evidence="12">M72</strain>
    </source>
</reference>
<evidence type="ECO:0000259" key="10">
    <source>
        <dbReference type="PROSITE" id="PS50929"/>
    </source>
</evidence>
<name>A0A0M6WSA9_9FIRM</name>
<accession>A0A0M6WSA9</accession>
<feature type="domain" description="ABC transporter" evidence="9">
    <location>
        <begin position="349"/>
        <end position="583"/>
    </location>
</feature>
<evidence type="ECO:0000256" key="4">
    <source>
        <dbReference type="ARBA" id="ARBA00022741"/>
    </source>
</evidence>
<feature type="transmembrane region" description="Helical" evidence="8">
    <location>
        <begin position="264"/>
        <end position="284"/>
    </location>
</feature>
<comment type="subcellular location">
    <subcellularLocation>
        <location evidence="1">Cell membrane</location>
        <topology evidence="1">Multi-pass membrane protein</topology>
    </subcellularLocation>
</comment>
<evidence type="ECO:0000259" key="9">
    <source>
        <dbReference type="PROSITE" id="PS50893"/>
    </source>
</evidence>
<dbReference type="PANTHER" id="PTHR43394:SF1">
    <property type="entry name" value="ATP-BINDING CASSETTE SUB-FAMILY B MEMBER 10, MITOCHONDRIAL"/>
    <property type="match status" value="1"/>
</dbReference>
<evidence type="ECO:0000256" key="6">
    <source>
        <dbReference type="ARBA" id="ARBA00022989"/>
    </source>
</evidence>
<feature type="domain" description="ABC transmembrane type-1" evidence="10">
    <location>
        <begin position="29"/>
        <end position="315"/>
    </location>
</feature>
<dbReference type="GO" id="GO:0005886">
    <property type="term" value="C:plasma membrane"/>
    <property type="evidence" value="ECO:0007669"/>
    <property type="project" value="UniProtKB-SubCell"/>
</dbReference>
<evidence type="ECO:0000313" key="12">
    <source>
        <dbReference type="Proteomes" id="UP000049979"/>
    </source>
</evidence>
<dbReference type="InterPro" id="IPR003439">
    <property type="entry name" value="ABC_transporter-like_ATP-bd"/>
</dbReference>
<feature type="transmembrane region" description="Helical" evidence="8">
    <location>
        <begin position="24"/>
        <end position="47"/>
    </location>
</feature>
<dbReference type="Pfam" id="PF00005">
    <property type="entry name" value="ABC_tran"/>
    <property type="match status" value="1"/>
</dbReference>
<dbReference type="RefSeq" id="WP_022046496.1">
    <property type="nucleotide sequence ID" value="NZ_CP173697.1"/>
</dbReference>
<dbReference type="SUPFAM" id="SSF90123">
    <property type="entry name" value="ABC transporter transmembrane region"/>
    <property type="match status" value="1"/>
</dbReference>
<dbReference type="FunFam" id="3.40.50.300:FF:000287">
    <property type="entry name" value="Multidrug ABC transporter ATP-binding protein"/>
    <property type="match status" value="1"/>
</dbReference>
<dbReference type="Proteomes" id="UP000049979">
    <property type="component" value="Unassembled WGS sequence"/>
</dbReference>
<evidence type="ECO:0000256" key="5">
    <source>
        <dbReference type="ARBA" id="ARBA00022840"/>
    </source>
</evidence>
<keyword evidence="4" id="KW-0547">Nucleotide-binding</keyword>
<dbReference type="OrthoDB" id="9762778at2"/>
<dbReference type="SMART" id="SM00382">
    <property type="entry name" value="AAA"/>
    <property type="match status" value="1"/>
</dbReference>
<evidence type="ECO:0000256" key="7">
    <source>
        <dbReference type="ARBA" id="ARBA00023136"/>
    </source>
</evidence>
<dbReference type="Gene3D" id="1.20.1560.10">
    <property type="entry name" value="ABC transporter type 1, transmembrane domain"/>
    <property type="match status" value="1"/>
</dbReference>
<dbReference type="GO" id="GO:0015421">
    <property type="term" value="F:ABC-type oligopeptide transporter activity"/>
    <property type="evidence" value="ECO:0007669"/>
    <property type="project" value="TreeGrafter"/>
</dbReference>
<protein>
    <submittedName>
        <fullName evidence="11">ABC transporter ATP-binding protein/permease</fullName>
    </submittedName>
</protein>
<evidence type="ECO:0000256" key="8">
    <source>
        <dbReference type="SAM" id="Phobius"/>
    </source>
</evidence>
<feature type="transmembrane region" description="Helical" evidence="8">
    <location>
        <begin position="142"/>
        <end position="164"/>
    </location>
</feature>
<evidence type="ECO:0000313" key="11">
    <source>
        <dbReference type="EMBL" id="CRL40318.1"/>
    </source>
</evidence>
<dbReference type="PANTHER" id="PTHR43394">
    <property type="entry name" value="ATP-DEPENDENT PERMEASE MDL1, MITOCHONDRIAL"/>
    <property type="match status" value="1"/>
</dbReference>
<dbReference type="Gene3D" id="3.40.50.300">
    <property type="entry name" value="P-loop containing nucleotide triphosphate hydrolases"/>
    <property type="match status" value="1"/>
</dbReference>
<dbReference type="STRING" id="301302.ERS852420_02127"/>
<dbReference type="Pfam" id="PF00664">
    <property type="entry name" value="ABC_membrane"/>
    <property type="match status" value="1"/>
</dbReference>
<keyword evidence="12" id="KW-1185">Reference proteome</keyword>
<keyword evidence="2" id="KW-0813">Transport</keyword>
<dbReference type="InterPro" id="IPR003593">
    <property type="entry name" value="AAA+_ATPase"/>
</dbReference>
<keyword evidence="6 8" id="KW-1133">Transmembrane helix</keyword>
<keyword evidence="5 11" id="KW-0067">ATP-binding</keyword>
<organism evidence="11 12">
    <name type="scientific">Roseburia faecis</name>
    <dbReference type="NCBI Taxonomy" id="301302"/>
    <lineage>
        <taxon>Bacteria</taxon>
        <taxon>Bacillati</taxon>
        <taxon>Bacillota</taxon>
        <taxon>Clostridia</taxon>
        <taxon>Lachnospirales</taxon>
        <taxon>Lachnospiraceae</taxon>
        <taxon>Roseburia</taxon>
    </lineage>
</organism>
<sequence>MSKQKNMTGQIATLKKVMHYLKHYIPILILSVVLATVTVALTLYFPILTGRAIDLILDKGNVDFPGILAIAKEGVIVIGITAAAQWIMNMCNNRMTYNIVRDIRRDAFERIEHLPLSYIDSHSHGDMVSRIIADVDTFADGLLMGFTQLFTGLATIIGTLLFMLFVNVKITVVVVLLTPISLFVAGFIAKKTYSMFQLQTQTRGEQTALIEEMVGNQKVVQAFCHEKEALGQFADVNDRLQKYSLRATFFSSLVNPSTRFVNSLVYAAVGITGALAVILTGGAFSVGNLSCFLSYANQYTKPFNEISGVVTELQNALACAARFFELIEAKEEEPDAADAYQLEQADGTVDIDHVYFSYVPEQKLIEDFNLHVQPGQRIAIVGPTGCGKTTLINLLMRFYDADSGHIQVSGHDVMHMTRHSLRKNYGMVLQETWLKKGTIRENICMGKPDATEEEMIAAAKASHAHSFIRRLSKGYDTEITEDGGNLSQGQKQLLCITRVMLCLPPMLILDEATSSIDTRTEIRIQKAFLTMMKGRTSFIVAHRLSTIREADSILVMKDGKIIEQGNHDTLLAQNGFYATLYNSQFDQG</sequence>
<feature type="transmembrane region" description="Helical" evidence="8">
    <location>
        <begin position="67"/>
        <end position="88"/>
    </location>
</feature>
<evidence type="ECO:0000256" key="3">
    <source>
        <dbReference type="ARBA" id="ARBA00022692"/>
    </source>
</evidence>
<dbReference type="GO" id="GO:0005524">
    <property type="term" value="F:ATP binding"/>
    <property type="evidence" value="ECO:0007669"/>
    <property type="project" value="UniProtKB-KW"/>
</dbReference>
<evidence type="ECO:0000256" key="2">
    <source>
        <dbReference type="ARBA" id="ARBA00022448"/>
    </source>
</evidence>
<dbReference type="CDD" id="cd18547">
    <property type="entry name" value="ABC_6TM_Tm288_like"/>
    <property type="match status" value="1"/>
</dbReference>
<dbReference type="InterPro" id="IPR036640">
    <property type="entry name" value="ABC1_TM_sf"/>
</dbReference>
<dbReference type="CDD" id="cd03254">
    <property type="entry name" value="ABCC_Glucan_exporter_like"/>
    <property type="match status" value="1"/>
</dbReference>
<dbReference type="EMBL" id="CVRR01000033">
    <property type="protein sequence ID" value="CRL40318.1"/>
    <property type="molecule type" value="Genomic_DNA"/>
</dbReference>
<dbReference type="PROSITE" id="PS50893">
    <property type="entry name" value="ABC_TRANSPORTER_2"/>
    <property type="match status" value="1"/>
</dbReference>
<dbReference type="GO" id="GO:0016887">
    <property type="term" value="F:ATP hydrolysis activity"/>
    <property type="evidence" value="ECO:0007669"/>
    <property type="project" value="InterPro"/>
</dbReference>
<dbReference type="InterPro" id="IPR027417">
    <property type="entry name" value="P-loop_NTPase"/>
</dbReference>
<proteinExistence type="predicted"/>
<dbReference type="SUPFAM" id="SSF52540">
    <property type="entry name" value="P-loop containing nucleoside triphosphate hydrolases"/>
    <property type="match status" value="1"/>
</dbReference>
<keyword evidence="3 8" id="KW-0812">Transmembrane</keyword>
<dbReference type="InterPro" id="IPR039421">
    <property type="entry name" value="Type_1_exporter"/>
</dbReference>
<dbReference type="PROSITE" id="PS50929">
    <property type="entry name" value="ABC_TM1F"/>
    <property type="match status" value="1"/>
</dbReference>
<evidence type="ECO:0000256" key="1">
    <source>
        <dbReference type="ARBA" id="ARBA00004651"/>
    </source>
</evidence>